<sequence length="388" mass="44001">MRAFDLTKAKDMYLKMLKWRDDFGVDAISKDFKFEEYKEVKKCYPHGFHGVDRYGRPLYIERIGMVDLNRLLQVTTIDRFLKYHIAEQEKTLNVRYPACSVAAKKHVASITSILDVKGVVRLFAFSYLSNLLKDSMRPVPVIVCMKLTEIDVFGLEINLDKNKIFNVHEGIGSTYWRIGGADQTLHRLFIVNAGSGFRVLWKALKAFLDPRTLAKIQVLGSNFQNNLFEVIDPSTLPSFLGGYCACSEFGGCLLTDKGPWNDPEIAELLQAVSKMEKSLSNEASYSMLSLDDNVPNMVGIHNISLCTLIRMKTDSRLNTVQRGPVKHRQPRSVDELVSKNIQALEVGLEEIKKILAGLLMKQEDLMRQIEELKELIASRDLSDKNGES</sequence>
<evidence type="ECO:0000256" key="3">
    <source>
        <dbReference type="ARBA" id="ARBA00023034"/>
    </source>
</evidence>
<dbReference type="PANTHER" id="PTHR45657">
    <property type="entry name" value="CRAL-TRIO DOMAIN-CONTAINING PROTEIN YKL091C-RELATED"/>
    <property type="match status" value="1"/>
</dbReference>
<dbReference type="GO" id="GO:0000139">
    <property type="term" value="C:Golgi membrane"/>
    <property type="evidence" value="ECO:0007669"/>
    <property type="project" value="UniProtKB-SubCell"/>
</dbReference>
<gene>
    <name evidence="6" type="ORF">IFM89_027565</name>
</gene>
<dbReference type="SMART" id="SM00516">
    <property type="entry name" value="SEC14"/>
    <property type="match status" value="1"/>
</dbReference>
<dbReference type="CDD" id="cd00170">
    <property type="entry name" value="SEC14"/>
    <property type="match status" value="1"/>
</dbReference>
<dbReference type="InterPro" id="IPR051026">
    <property type="entry name" value="PI/PC_transfer"/>
</dbReference>
<evidence type="ECO:0000259" key="5">
    <source>
        <dbReference type="PROSITE" id="PS50191"/>
    </source>
</evidence>
<keyword evidence="3" id="KW-0333">Golgi apparatus</keyword>
<evidence type="ECO:0000313" key="7">
    <source>
        <dbReference type="Proteomes" id="UP000631114"/>
    </source>
</evidence>
<dbReference type="AlphaFoldDB" id="A0A835HP66"/>
<protein>
    <recommendedName>
        <fullName evidence="5">CRAL-TRIO domain-containing protein</fullName>
    </recommendedName>
</protein>
<organism evidence="6 7">
    <name type="scientific">Coptis chinensis</name>
    <dbReference type="NCBI Taxonomy" id="261450"/>
    <lineage>
        <taxon>Eukaryota</taxon>
        <taxon>Viridiplantae</taxon>
        <taxon>Streptophyta</taxon>
        <taxon>Embryophyta</taxon>
        <taxon>Tracheophyta</taxon>
        <taxon>Spermatophyta</taxon>
        <taxon>Magnoliopsida</taxon>
        <taxon>Ranunculales</taxon>
        <taxon>Ranunculaceae</taxon>
        <taxon>Coptidoideae</taxon>
        <taxon>Coptis</taxon>
    </lineage>
</organism>
<dbReference type="PANTHER" id="PTHR45657:SF50">
    <property type="entry name" value="PHOSPHATIDYLINOSITOL_PHOSPHATIDYLCHOLINE TRANSFER PROTEIN SFH11"/>
    <property type="match status" value="1"/>
</dbReference>
<dbReference type="SUPFAM" id="SSF52087">
    <property type="entry name" value="CRAL/TRIO domain"/>
    <property type="match status" value="2"/>
</dbReference>
<comment type="subcellular location">
    <subcellularLocation>
        <location evidence="1">Cell membrane</location>
        <topology evidence="1">Peripheral membrane protein</topology>
    </subcellularLocation>
    <subcellularLocation>
        <location evidence="2">Golgi apparatus membrane</location>
        <topology evidence="2">Peripheral membrane protein</topology>
    </subcellularLocation>
</comment>
<comment type="caution">
    <text evidence="6">The sequence shown here is derived from an EMBL/GenBank/DDBJ whole genome shotgun (WGS) entry which is preliminary data.</text>
</comment>
<keyword evidence="7" id="KW-1185">Reference proteome</keyword>
<dbReference type="OrthoDB" id="1434354at2759"/>
<dbReference type="Proteomes" id="UP000631114">
    <property type="component" value="Unassembled WGS sequence"/>
</dbReference>
<evidence type="ECO:0000256" key="2">
    <source>
        <dbReference type="ARBA" id="ARBA00004395"/>
    </source>
</evidence>
<name>A0A835HP66_9MAGN</name>
<dbReference type="InterPro" id="IPR036273">
    <property type="entry name" value="CRAL/TRIO_N_dom_sf"/>
</dbReference>
<proteinExistence type="inferred from homology"/>
<dbReference type="EMBL" id="JADFTS010000006">
    <property type="protein sequence ID" value="KAF9602436.1"/>
    <property type="molecule type" value="Genomic_DNA"/>
</dbReference>
<dbReference type="InterPro" id="IPR001251">
    <property type="entry name" value="CRAL-TRIO_dom"/>
</dbReference>
<evidence type="ECO:0000313" key="6">
    <source>
        <dbReference type="EMBL" id="KAF9602436.1"/>
    </source>
</evidence>
<dbReference type="Gene3D" id="3.40.525.10">
    <property type="entry name" value="CRAL-TRIO lipid binding domain"/>
    <property type="match status" value="1"/>
</dbReference>
<dbReference type="PROSITE" id="PS50191">
    <property type="entry name" value="CRAL_TRIO"/>
    <property type="match status" value="1"/>
</dbReference>
<comment type="similarity">
    <text evidence="4">Belongs to the SFH family.</text>
</comment>
<reference evidence="6 7" key="1">
    <citation type="submission" date="2020-10" db="EMBL/GenBank/DDBJ databases">
        <title>The Coptis chinensis genome and diversification of protoberbering-type alkaloids.</title>
        <authorList>
            <person name="Wang B."/>
            <person name="Shu S."/>
            <person name="Song C."/>
            <person name="Liu Y."/>
        </authorList>
    </citation>
    <scope>NUCLEOTIDE SEQUENCE [LARGE SCALE GENOMIC DNA]</scope>
    <source>
        <strain evidence="6">HL-2020</strain>
        <tissue evidence="6">Leaf</tissue>
    </source>
</reference>
<dbReference type="SUPFAM" id="SSF46938">
    <property type="entry name" value="CRAL/TRIO N-terminal domain"/>
    <property type="match status" value="1"/>
</dbReference>
<accession>A0A835HP66</accession>
<dbReference type="Pfam" id="PF00650">
    <property type="entry name" value="CRAL_TRIO"/>
    <property type="match status" value="1"/>
</dbReference>
<evidence type="ECO:0000256" key="1">
    <source>
        <dbReference type="ARBA" id="ARBA00004202"/>
    </source>
</evidence>
<dbReference type="GO" id="GO:0005886">
    <property type="term" value="C:plasma membrane"/>
    <property type="evidence" value="ECO:0007669"/>
    <property type="project" value="UniProtKB-SubCell"/>
</dbReference>
<feature type="domain" description="CRAL-TRIO" evidence="5">
    <location>
        <begin position="36"/>
        <end position="248"/>
    </location>
</feature>
<dbReference type="InterPro" id="IPR036865">
    <property type="entry name" value="CRAL-TRIO_dom_sf"/>
</dbReference>
<evidence type="ECO:0000256" key="4">
    <source>
        <dbReference type="ARBA" id="ARBA00038020"/>
    </source>
</evidence>